<gene>
    <name evidence="3" type="ORF">IAD42_02055</name>
</gene>
<dbReference type="AlphaFoldDB" id="A0A9D1G3B0"/>
<dbReference type="InterPro" id="IPR044855">
    <property type="entry name" value="CoA-Trfase_III_dom3_sf"/>
</dbReference>
<dbReference type="Pfam" id="PF02515">
    <property type="entry name" value="CoA_transf_3"/>
    <property type="match status" value="1"/>
</dbReference>
<sequence length="404" mass="44461">MAKRSDIPEFGMLRGIKVVHSSTVVAGPIAAELMAEMGADVIWIESTKSFDTNRGKGGMGAECDRKNMRNISFDIPSPEGREILKGLLSDADVFIESSKGGTYAKWGLTDEVLWSWNPRLVIAHFSGYGQSGDPDYVNRGCYDPVCQAFSCYMYMQGFADREPLPGREIPTDYLAGLSGLANIIAAVRWAEKTGKGESFDIAQYEMAIRFQNQRPMDWFNRGVPTGPVGAHNDVTAAWGTFRCKDGNYVYLMFLGAGVMKKGLKLFGYEFGVDPFPATQNFAKVGTPGGDILEAKVKELCDTHDAEEVESILCGIGVPCSRVMTYEMAERHPHYIARNTITEWDAVDGRKLRGVALVPKVANNPGQIWRGCPTTGMDNEDILGELGFDDAKIAELYEKGVIRKV</sequence>
<dbReference type="EMBL" id="DVJS01000044">
    <property type="protein sequence ID" value="HIS96737.1"/>
    <property type="molecule type" value="Genomic_DNA"/>
</dbReference>
<protein>
    <submittedName>
        <fullName evidence="3">CoA transferase</fullName>
    </submittedName>
</protein>
<dbReference type="InterPro" id="IPR023606">
    <property type="entry name" value="CoA-Trfase_III_dom_1_sf"/>
</dbReference>
<evidence type="ECO:0000256" key="2">
    <source>
        <dbReference type="ARBA" id="ARBA00022679"/>
    </source>
</evidence>
<proteinExistence type="inferred from homology"/>
<reference evidence="3" key="2">
    <citation type="journal article" date="2021" name="PeerJ">
        <title>Extensive microbial diversity within the chicken gut microbiome revealed by metagenomics and culture.</title>
        <authorList>
            <person name="Gilroy R."/>
            <person name="Ravi A."/>
            <person name="Getino M."/>
            <person name="Pursley I."/>
            <person name="Horton D.L."/>
            <person name="Alikhan N.F."/>
            <person name="Baker D."/>
            <person name="Gharbi K."/>
            <person name="Hall N."/>
            <person name="Watson M."/>
            <person name="Adriaenssens E.M."/>
            <person name="Foster-Nyarko E."/>
            <person name="Jarju S."/>
            <person name="Secka A."/>
            <person name="Antonio M."/>
            <person name="Oren A."/>
            <person name="Chaudhuri R.R."/>
            <person name="La Ragione R."/>
            <person name="Hildebrand F."/>
            <person name="Pallen M.J."/>
        </authorList>
    </citation>
    <scope>NUCLEOTIDE SEQUENCE</scope>
    <source>
        <strain evidence="3">ChiHecec3B27-6122</strain>
    </source>
</reference>
<evidence type="ECO:0000256" key="1">
    <source>
        <dbReference type="ARBA" id="ARBA00008383"/>
    </source>
</evidence>
<comment type="caution">
    <text evidence="3">The sequence shown here is derived from an EMBL/GenBank/DDBJ whole genome shotgun (WGS) entry which is preliminary data.</text>
</comment>
<name>A0A9D1G3B0_9FIRM</name>
<keyword evidence="2 3" id="KW-0808">Transferase</keyword>
<dbReference type="SUPFAM" id="SSF89796">
    <property type="entry name" value="CoA-transferase family III (CaiB/BaiF)"/>
    <property type="match status" value="1"/>
</dbReference>
<evidence type="ECO:0000313" key="3">
    <source>
        <dbReference type="EMBL" id="HIS96737.1"/>
    </source>
</evidence>
<dbReference type="Gene3D" id="3.40.50.10540">
    <property type="entry name" value="Crotonobetainyl-coa:carnitine coa-transferase, domain 1"/>
    <property type="match status" value="1"/>
</dbReference>
<dbReference type="GO" id="GO:0016740">
    <property type="term" value="F:transferase activity"/>
    <property type="evidence" value="ECO:0007669"/>
    <property type="project" value="UniProtKB-KW"/>
</dbReference>
<accession>A0A9D1G3B0</accession>
<dbReference type="InterPro" id="IPR003673">
    <property type="entry name" value="CoA-Trfase_fam_III"/>
</dbReference>
<comment type="similarity">
    <text evidence="1">Belongs to the CoA-transferase III family.</text>
</comment>
<dbReference type="Proteomes" id="UP000886876">
    <property type="component" value="Unassembled WGS sequence"/>
</dbReference>
<dbReference type="PANTHER" id="PTHR48228">
    <property type="entry name" value="SUCCINYL-COA--D-CITRAMALATE COA-TRANSFERASE"/>
    <property type="match status" value="1"/>
</dbReference>
<organism evidence="3 4">
    <name type="scientific">Candidatus Scatomorpha pullistercoris</name>
    <dbReference type="NCBI Taxonomy" id="2840929"/>
    <lineage>
        <taxon>Bacteria</taxon>
        <taxon>Bacillati</taxon>
        <taxon>Bacillota</taxon>
        <taxon>Clostridia</taxon>
        <taxon>Eubacteriales</taxon>
        <taxon>Candidatus Scatomorpha</taxon>
    </lineage>
</organism>
<evidence type="ECO:0000313" key="4">
    <source>
        <dbReference type="Proteomes" id="UP000886876"/>
    </source>
</evidence>
<reference evidence="3" key="1">
    <citation type="submission" date="2020-10" db="EMBL/GenBank/DDBJ databases">
        <authorList>
            <person name="Gilroy R."/>
        </authorList>
    </citation>
    <scope>NUCLEOTIDE SEQUENCE</scope>
    <source>
        <strain evidence="3">ChiHecec3B27-6122</strain>
    </source>
</reference>
<dbReference type="InterPro" id="IPR050509">
    <property type="entry name" value="CoA-transferase_III"/>
</dbReference>
<dbReference type="PANTHER" id="PTHR48228:SF6">
    <property type="entry name" value="L-CARNITINE COA-TRANSFERASE"/>
    <property type="match status" value="1"/>
</dbReference>
<dbReference type="Gene3D" id="3.30.1540.10">
    <property type="entry name" value="formyl-coa transferase, domain 3"/>
    <property type="match status" value="1"/>
</dbReference>